<dbReference type="PROSITE" id="PS50930">
    <property type="entry name" value="HTH_LYTTR"/>
    <property type="match status" value="1"/>
</dbReference>
<dbReference type="InterPro" id="IPR007492">
    <property type="entry name" value="LytTR_DNA-bd_dom"/>
</dbReference>
<accession>A0A2D2AUB3</accession>
<dbReference type="KEGG" id="cmb:CSW64_03805"/>
<feature type="transmembrane region" description="Helical" evidence="1">
    <location>
        <begin position="38"/>
        <end position="63"/>
    </location>
</feature>
<dbReference type="SMART" id="SM00850">
    <property type="entry name" value="LytTR"/>
    <property type="match status" value="1"/>
</dbReference>
<protein>
    <recommendedName>
        <fullName evidence="2">HTH LytTR-type domain-containing protein</fullName>
    </recommendedName>
</protein>
<feature type="transmembrane region" description="Helical" evidence="1">
    <location>
        <begin position="75"/>
        <end position="96"/>
    </location>
</feature>
<dbReference type="Proteomes" id="UP000228945">
    <property type="component" value="Chromosome"/>
</dbReference>
<dbReference type="RefSeq" id="WP_099620855.1">
    <property type="nucleotide sequence ID" value="NZ_CP024201.1"/>
</dbReference>
<dbReference type="EMBL" id="CP024201">
    <property type="protein sequence ID" value="ATQ41598.1"/>
    <property type="molecule type" value="Genomic_DNA"/>
</dbReference>
<dbReference type="PANTHER" id="PTHR37299:SF1">
    <property type="entry name" value="STAGE 0 SPORULATION PROTEIN A HOMOLOG"/>
    <property type="match status" value="1"/>
</dbReference>
<dbReference type="PANTHER" id="PTHR37299">
    <property type="entry name" value="TRANSCRIPTIONAL REGULATOR-RELATED"/>
    <property type="match status" value="1"/>
</dbReference>
<sequence length="269" mass="28803">MAGFGAMSRGALTAGITAGAWAAYYASRLSGALFDFGATRATACLALALAVACLFAAGMCLGLDRLMTSLTGRSLALRLTLAIVLTNLAAIAWTIANRLVLYPAAEGVFSALGLVDGSFAAGAMQAHDSTFVVWLVFLAWAGLRLALDGAATRTEPAYDDELWAVTGREAIRLPLADVLWFEAEGDYMRAHRREGRPVLMREPMHALMKRLDPERFLRIHRSTIVALAAIEQVRRRGAKGLEVALAGGVALPVGRSYQPLIRRISASRS</sequence>
<dbReference type="AlphaFoldDB" id="A0A2D2AUB3"/>
<evidence type="ECO:0000313" key="4">
    <source>
        <dbReference type="Proteomes" id="UP000228945"/>
    </source>
</evidence>
<evidence type="ECO:0000313" key="3">
    <source>
        <dbReference type="EMBL" id="ATQ41598.1"/>
    </source>
</evidence>
<organism evidence="3 4">
    <name type="scientific">Caulobacter mirabilis</name>
    <dbReference type="NCBI Taxonomy" id="69666"/>
    <lineage>
        <taxon>Bacteria</taxon>
        <taxon>Pseudomonadati</taxon>
        <taxon>Pseudomonadota</taxon>
        <taxon>Alphaproteobacteria</taxon>
        <taxon>Caulobacterales</taxon>
        <taxon>Caulobacteraceae</taxon>
        <taxon>Caulobacter</taxon>
    </lineage>
</organism>
<name>A0A2D2AUB3_9CAUL</name>
<dbReference type="GO" id="GO:0000156">
    <property type="term" value="F:phosphorelay response regulator activity"/>
    <property type="evidence" value="ECO:0007669"/>
    <property type="project" value="InterPro"/>
</dbReference>
<keyword evidence="1" id="KW-1133">Transmembrane helix</keyword>
<dbReference type="GO" id="GO:0003677">
    <property type="term" value="F:DNA binding"/>
    <property type="evidence" value="ECO:0007669"/>
    <property type="project" value="InterPro"/>
</dbReference>
<dbReference type="Pfam" id="PF04397">
    <property type="entry name" value="LytTR"/>
    <property type="match status" value="1"/>
</dbReference>
<feature type="domain" description="HTH LytTR-type" evidence="2">
    <location>
        <begin position="162"/>
        <end position="267"/>
    </location>
</feature>
<keyword evidence="1" id="KW-0812">Transmembrane</keyword>
<keyword evidence="4" id="KW-1185">Reference proteome</keyword>
<dbReference type="Gene3D" id="2.40.50.1020">
    <property type="entry name" value="LytTr DNA-binding domain"/>
    <property type="match status" value="1"/>
</dbReference>
<evidence type="ECO:0000256" key="1">
    <source>
        <dbReference type="SAM" id="Phobius"/>
    </source>
</evidence>
<evidence type="ECO:0000259" key="2">
    <source>
        <dbReference type="PROSITE" id="PS50930"/>
    </source>
</evidence>
<dbReference type="OrthoDB" id="9786101at2"/>
<reference evidence="3 4" key="1">
    <citation type="submission" date="2017-10" db="EMBL/GenBank/DDBJ databases">
        <title>Genome sequence of Caulobacter mirabilis FWC38.</title>
        <authorList>
            <person name="Fiebig A."/>
            <person name="Crosson S."/>
        </authorList>
    </citation>
    <scope>NUCLEOTIDE SEQUENCE [LARGE SCALE GENOMIC DNA]</scope>
    <source>
        <strain evidence="3 4">FWC 38</strain>
    </source>
</reference>
<dbReference type="InterPro" id="IPR046947">
    <property type="entry name" value="LytR-like"/>
</dbReference>
<feature type="transmembrane region" description="Helical" evidence="1">
    <location>
        <begin position="131"/>
        <end position="147"/>
    </location>
</feature>
<keyword evidence="1" id="KW-0472">Membrane</keyword>
<gene>
    <name evidence="3" type="ORF">CSW64_03805</name>
</gene>
<proteinExistence type="predicted"/>